<gene>
    <name evidence="1" type="ORF">MONBRDRAFT_32888</name>
</gene>
<dbReference type="Proteomes" id="UP000001357">
    <property type="component" value="Unassembled WGS sequence"/>
</dbReference>
<sequence length="314" mass="35828">MTFSDFLRYFTIIDVCKIPLKPQDRSVATCNVPRSIEHPHFGFLIVPKVDMTHIDISLMLHENHLLGRDEPSSFMHLVIVEVDAQLVPLHFMVTTTPQPIFMHLAYCPMKLRAGHRYLAMPMSYHAYLQEGSWARRQSEKFVLAVYAEPRTVALQRVSLSHSDVARIICLMCVEKGKEVPLVKSAGSIKIFQYENLLVAMNLDRRTNFEVEVQIDAKNYRSTRLSQDLDFHAMLEPGSSAFMAAYVPEDLRQPSNFKMKKVQVAATADTGQDGTEARVPRLHAPFRDIHEPAICLKLSSCWAWLRPSHRKGATH</sequence>
<evidence type="ECO:0000313" key="1">
    <source>
        <dbReference type="EMBL" id="EDQ88343.1"/>
    </source>
</evidence>
<dbReference type="EMBL" id="CH991555">
    <property type="protein sequence ID" value="EDQ88343.1"/>
    <property type="molecule type" value="Genomic_DNA"/>
</dbReference>
<dbReference type="GeneID" id="5892116"/>
<dbReference type="AlphaFoldDB" id="A9V2B1"/>
<dbReference type="RefSeq" id="XP_001746936.1">
    <property type="nucleotide sequence ID" value="XM_001746884.1"/>
</dbReference>
<keyword evidence="2" id="KW-1185">Reference proteome</keyword>
<reference evidence="1 2" key="1">
    <citation type="journal article" date="2008" name="Nature">
        <title>The genome of the choanoflagellate Monosiga brevicollis and the origin of metazoans.</title>
        <authorList>
            <consortium name="JGI Sequencing"/>
            <person name="King N."/>
            <person name="Westbrook M.J."/>
            <person name="Young S.L."/>
            <person name="Kuo A."/>
            <person name="Abedin M."/>
            <person name="Chapman J."/>
            <person name="Fairclough S."/>
            <person name="Hellsten U."/>
            <person name="Isogai Y."/>
            <person name="Letunic I."/>
            <person name="Marr M."/>
            <person name="Pincus D."/>
            <person name="Putnam N."/>
            <person name="Rokas A."/>
            <person name="Wright K.J."/>
            <person name="Zuzow R."/>
            <person name="Dirks W."/>
            <person name="Good M."/>
            <person name="Goodstein D."/>
            <person name="Lemons D."/>
            <person name="Li W."/>
            <person name="Lyons J.B."/>
            <person name="Morris A."/>
            <person name="Nichols S."/>
            <person name="Richter D.J."/>
            <person name="Salamov A."/>
            <person name="Bork P."/>
            <person name="Lim W.A."/>
            <person name="Manning G."/>
            <person name="Miller W.T."/>
            <person name="McGinnis W."/>
            <person name="Shapiro H."/>
            <person name="Tjian R."/>
            <person name="Grigoriev I.V."/>
            <person name="Rokhsar D."/>
        </authorList>
    </citation>
    <scope>NUCLEOTIDE SEQUENCE [LARGE SCALE GENOMIC DNA]</scope>
    <source>
        <strain evidence="2">MX1 / ATCC 50154</strain>
    </source>
</reference>
<dbReference type="KEGG" id="mbr:MONBRDRAFT_32888"/>
<organism evidence="1 2">
    <name type="scientific">Monosiga brevicollis</name>
    <name type="common">Choanoflagellate</name>
    <dbReference type="NCBI Taxonomy" id="81824"/>
    <lineage>
        <taxon>Eukaryota</taxon>
        <taxon>Choanoflagellata</taxon>
        <taxon>Craspedida</taxon>
        <taxon>Salpingoecidae</taxon>
        <taxon>Monosiga</taxon>
    </lineage>
</organism>
<name>A9V2B1_MONBE</name>
<proteinExistence type="predicted"/>
<dbReference type="InParanoid" id="A9V2B1"/>
<accession>A9V2B1</accession>
<protein>
    <submittedName>
        <fullName evidence="1">Uncharacterized protein</fullName>
    </submittedName>
</protein>
<evidence type="ECO:0000313" key="2">
    <source>
        <dbReference type="Proteomes" id="UP000001357"/>
    </source>
</evidence>